<reference evidence="5" key="1">
    <citation type="submission" date="2022-03" db="EMBL/GenBank/DDBJ databases">
        <authorList>
            <person name="Tunstrom K."/>
        </authorList>
    </citation>
    <scope>NUCLEOTIDE SEQUENCE</scope>
</reference>
<dbReference type="SUPFAM" id="SSF50249">
    <property type="entry name" value="Nucleic acid-binding proteins"/>
    <property type="match status" value="4"/>
</dbReference>
<proteinExistence type="predicted"/>
<dbReference type="SUPFAM" id="SSF48452">
    <property type="entry name" value="TPR-like"/>
    <property type="match status" value="2"/>
</dbReference>
<dbReference type="InterPro" id="IPR003029">
    <property type="entry name" value="S1_domain"/>
</dbReference>
<feature type="region of interest" description="Disordered" evidence="3">
    <location>
        <begin position="601"/>
        <end position="758"/>
    </location>
</feature>
<keyword evidence="2" id="KW-0698">rRNA processing</keyword>
<feature type="compositionally biased region" description="Basic and acidic residues" evidence="3">
    <location>
        <begin position="733"/>
        <end position="746"/>
    </location>
</feature>
<comment type="subcellular location">
    <subcellularLocation>
        <location evidence="1">Nucleus</location>
        <location evidence="1">Nucleolus</location>
    </subcellularLocation>
</comment>
<evidence type="ECO:0000256" key="1">
    <source>
        <dbReference type="ARBA" id="ARBA00004604"/>
    </source>
</evidence>
<sequence length="1246" mass="141704">MADVEEYFPRGGKKPTTVYFKQSENFLGAAEKGERKKKKIKKKTENDDGYLSDEMHTEVDQSYKNCGIYLHYKVVKEGLLLLGRVRQVLETKVYVSLPCRMKGVVMACHISEAYNKILEAYVNDQTDTVRELPQMFRPGQYVAVKVLEVTQNHLMLTMMPQHVNSGRLHTDLHKGALLQAAVTSVEDHGFVMDVGILNIRAFLPKDSANPEIELDTGMLTWVTIKTVQPTTGSGVITLSSELSALQKAVQRNKTNVLFPATAVEFTVDKPLDNGIEGRILDKTVAYVQRNHVDTVKGKKPALGQKIRARLLYTVPPKKIPFLTMKGIFDTTYPDLAEEQKLQEGDIVEEAKVLKITGRSVHMKLGEGSIGILSLRRVAVHEDLTDEQVLTQSYPIGSSHKIRVLCYNLADYVYSVSDAPAVLAERPFRLDELRVGEQLQARVALVADDHLKVTVGRLTGYVPQNHMTDTGVYVDPKKATNSKLSKKKFKVGQEVKGRVLSIDFAKQHLFVTLKPSLLDPDLELLTNYEDAVVGRAYTGIIAHIKDYLLISFFNNTMAYVPKRFVSAEPLDNLTDAFHVGQIVKCTILSVNPQTKKMTGSLTVAPFIPSDKPKKATKRKTNDKEVPSKKQKSSKKDETVITGENTGNENEEMDINESQASDDIKKKKRKKDKQNTEEKDASNETEIEVESKKRKKKNKEKIDTNEDTTINGGHHDSEVDNENTDKKKRKKDKKKANNEQKEQEKLVSEESDAIETDIQDDSEILTPQELDLIDLSNCVTAKNYKKRVVSLIKCIKARTKCLDRVEEKIANIESKGLNAKNKKYHTAMHQEKLVMEERIKKLTDGLKIAQDKLKDFDLKEKPDYKKKKLEKISADKNKEQVNEKKEKENEGVNEKTSLFKVKVLEDLKPVVEVPSAKEFWSMNPEAINESKVEESSSSEDEEQEKPKKKRKKLTLAEKTAKAREEEERIRELEKRAIESENAPRSSDQFERALLAEPNCSQLWIAYMAFHLQATEIEKARAVGRKALNTINFREEHEKLNVWLALLNLEHRFGTKESQQKTLEDALQMNDTFQIHSKLLDILLETSKQQELLSLVDLMVRKYRRQPEVYGICGAACYKAGLVEKARQVMQKGVAALEKKEHVSLLVRFAQLERALGSRERCEALFEQVLAVYPQRVDVAAAYLDALRAAADVQRVRQVMERMTSQKLPARKMKVLYKKWIEVEEKIGDEEHVESVRQRALEFINNAKF</sequence>
<evidence type="ECO:0000256" key="3">
    <source>
        <dbReference type="SAM" id="MobiDB-lite"/>
    </source>
</evidence>
<feature type="domain" description="S1 motif" evidence="4">
    <location>
        <begin position="533"/>
        <end position="601"/>
    </location>
</feature>
<dbReference type="PANTHER" id="PTHR23270">
    <property type="entry name" value="PROGRAMMED CELL DEATH PROTEIN 11 PRE-RRNA PROCESSING PROTEIN RRP5"/>
    <property type="match status" value="1"/>
</dbReference>
<feature type="compositionally biased region" description="Basic and acidic residues" evidence="3">
    <location>
        <begin position="618"/>
        <end position="637"/>
    </location>
</feature>
<evidence type="ECO:0000313" key="6">
    <source>
        <dbReference type="Proteomes" id="UP001153954"/>
    </source>
</evidence>
<dbReference type="EMBL" id="CAKOGL010000014">
    <property type="protein sequence ID" value="CAH2094849.1"/>
    <property type="molecule type" value="Genomic_DNA"/>
</dbReference>
<feature type="compositionally biased region" description="Basic and acidic residues" evidence="3">
    <location>
        <begin position="671"/>
        <end position="680"/>
    </location>
</feature>
<feature type="region of interest" description="Disordered" evidence="3">
    <location>
        <begin position="926"/>
        <end position="966"/>
    </location>
</feature>
<evidence type="ECO:0000313" key="5">
    <source>
        <dbReference type="EMBL" id="CAH2094849.1"/>
    </source>
</evidence>
<accession>A0AAU9U4U1</accession>
<dbReference type="PANTHER" id="PTHR23270:SF10">
    <property type="entry name" value="PROTEIN RRP5 HOMOLOG"/>
    <property type="match status" value="1"/>
</dbReference>
<dbReference type="SMART" id="SM00386">
    <property type="entry name" value="HAT"/>
    <property type="match status" value="5"/>
</dbReference>
<dbReference type="InterPro" id="IPR012340">
    <property type="entry name" value="NA-bd_OB-fold"/>
</dbReference>
<dbReference type="InterPro" id="IPR003107">
    <property type="entry name" value="HAT"/>
</dbReference>
<name>A0AAU9U4U1_EUPED</name>
<evidence type="ECO:0000259" key="4">
    <source>
        <dbReference type="PROSITE" id="PS50126"/>
    </source>
</evidence>
<dbReference type="InterPro" id="IPR045209">
    <property type="entry name" value="Rrp5"/>
</dbReference>
<feature type="domain" description="S1 motif" evidence="4">
    <location>
        <begin position="78"/>
        <end position="159"/>
    </location>
</feature>
<dbReference type="GO" id="GO:0032040">
    <property type="term" value="C:small-subunit processome"/>
    <property type="evidence" value="ECO:0007669"/>
    <property type="project" value="TreeGrafter"/>
</dbReference>
<protein>
    <recommendedName>
        <fullName evidence="4">S1 motif domain-containing protein</fullName>
    </recommendedName>
</protein>
<dbReference type="GO" id="GO:0003723">
    <property type="term" value="F:RNA binding"/>
    <property type="evidence" value="ECO:0007669"/>
    <property type="project" value="TreeGrafter"/>
</dbReference>
<feature type="compositionally biased region" description="Basic and acidic residues" evidence="3">
    <location>
        <begin position="952"/>
        <end position="966"/>
    </location>
</feature>
<feature type="domain" description="S1 motif" evidence="4">
    <location>
        <begin position="175"/>
        <end position="241"/>
    </location>
</feature>
<feature type="compositionally biased region" description="Acidic residues" evidence="3">
    <location>
        <begin position="747"/>
        <end position="758"/>
    </location>
</feature>
<dbReference type="SMART" id="SM00316">
    <property type="entry name" value="S1"/>
    <property type="match status" value="5"/>
</dbReference>
<dbReference type="Gene3D" id="1.25.40.10">
    <property type="entry name" value="Tetratricopeptide repeat domain"/>
    <property type="match status" value="1"/>
</dbReference>
<dbReference type="InterPro" id="IPR011990">
    <property type="entry name" value="TPR-like_helical_dom_sf"/>
</dbReference>
<dbReference type="Proteomes" id="UP001153954">
    <property type="component" value="Unassembled WGS sequence"/>
</dbReference>
<dbReference type="GO" id="GO:0006364">
    <property type="term" value="P:rRNA processing"/>
    <property type="evidence" value="ECO:0007669"/>
    <property type="project" value="UniProtKB-KW"/>
</dbReference>
<dbReference type="PROSITE" id="PS50126">
    <property type="entry name" value="S1"/>
    <property type="match status" value="4"/>
</dbReference>
<keyword evidence="6" id="KW-1185">Reference proteome</keyword>
<gene>
    <name evidence="5" type="ORF">EEDITHA_LOCUS10379</name>
</gene>
<feature type="domain" description="S1 motif" evidence="4">
    <location>
        <begin position="435"/>
        <end position="513"/>
    </location>
</feature>
<evidence type="ECO:0000256" key="2">
    <source>
        <dbReference type="ARBA" id="ARBA00022552"/>
    </source>
</evidence>
<comment type="caution">
    <text evidence="5">The sequence shown here is derived from an EMBL/GenBank/DDBJ whole genome shotgun (WGS) entry which is preliminary data.</text>
</comment>
<dbReference type="Gene3D" id="2.40.50.140">
    <property type="entry name" value="Nucleic acid-binding proteins"/>
    <property type="match status" value="4"/>
</dbReference>
<organism evidence="5 6">
    <name type="scientific">Euphydryas editha</name>
    <name type="common">Edith's checkerspot</name>
    <dbReference type="NCBI Taxonomy" id="104508"/>
    <lineage>
        <taxon>Eukaryota</taxon>
        <taxon>Metazoa</taxon>
        <taxon>Ecdysozoa</taxon>
        <taxon>Arthropoda</taxon>
        <taxon>Hexapoda</taxon>
        <taxon>Insecta</taxon>
        <taxon>Pterygota</taxon>
        <taxon>Neoptera</taxon>
        <taxon>Endopterygota</taxon>
        <taxon>Lepidoptera</taxon>
        <taxon>Glossata</taxon>
        <taxon>Ditrysia</taxon>
        <taxon>Papilionoidea</taxon>
        <taxon>Nymphalidae</taxon>
        <taxon>Nymphalinae</taxon>
        <taxon>Euphydryas</taxon>
    </lineage>
</organism>
<dbReference type="AlphaFoldDB" id="A0AAU9U4U1"/>